<dbReference type="KEGG" id="dpx:DAPPUDRAFT_233682"/>
<keyword evidence="2" id="KW-1185">Reference proteome</keyword>
<dbReference type="InParanoid" id="E9FVF8"/>
<evidence type="ECO:0000313" key="1">
    <source>
        <dbReference type="EMBL" id="EFX88547.1"/>
    </source>
</evidence>
<evidence type="ECO:0000313" key="2">
    <source>
        <dbReference type="Proteomes" id="UP000000305"/>
    </source>
</evidence>
<proteinExistence type="predicted"/>
<dbReference type="HOGENOM" id="CLU_1231022_0_0_1"/>
<dbReference type="AlphaFoldDB" id="E9FVF8"/>
<name>E9FVF8_DAPPU</name>
<reference evidence="1 2" key="1">
    <citation type="journal article" date="2011" name="Science">
        <title>The ecoresponsive genome of Daphnia pulex.</title>
        <authorList>
            <person name="Colbourne J.K."/>
            <person name="Pfrender M.E."/>
            <person name="Gilbert D."/>
            <person name="Thomas W.K."/>
            <person name="Tucker A."/>
            <person name="Oakley T.H."/>
            <person name="Tokishita S."/>
            <person name="Aerts A."/>
            <person name="Arnold G.J."/>
            <person name="Basu M.K."/>
            <person name="Bauer D.J."/>
            <person name="Caceres C.E."/>
            <person name="Carmel L."/>
            <person name="Casola C."/>
            <person name="Choi J.H."/>
            <person name="Detter J.C."/>
            <person name="Dong Q."/>
            <person name="Dusheyko S."/>
            <person name="Eads B.D."/>
            <person name="Frohlich T."/>
            <person name="Geiler-Samerotte K.A."/>
            <person name="Gerlach D."/>
            <person name="Hatcher P."/>
            <person name="Jogdeo S."/>
            <person name="Krijgsveld J."/>
            <person name="Kriventseva E.V."/>
            <person name="Kultz D."/>
            <person name="Laforsch C."/>
            <person name="Lindquist E."/>
            <person name="Lopez J."/>
            <person name="Manak J.R."/>
            <person name="Muller J."/>
            <person name="Pangilinan J."/>
            <person name="Patwardhan R.P."/>
            <person name="Pitluck S."/>
            <person name="Pritham E.J."/>
            <person name="Rechtsteiner A."/>
            <person name="Rho M."/>
            <person name="Rogozin I.B."/>
            <person name="Sakarya O."/>
            <person name="Salamov A."/>
            <person name="Schaack S."/>
            <person name="Shapiro H."/>
            <person name="Shiga Y."/>
            <person name="Skalitzky C."/>
            <person name="Smith Z."/>
            <person name="Souvorov A."/>
            <person name="Sung W."/>
            <person name="Tang Z."/>
            <person name="Tsuchiya D."/>
            <person name="Tu H."/>
            <person name="Vos H."/>
            <person name="Wang M."/>
            <person name="Wolf Y.I."/>
            <person name="Yamagata H."/>
            <person name="Yamada T."/>
            <person name="Ye Y."/>
            <person name="Shaw J.R."/>
            <person name="Andrews J."/>
            <person name="Crease T.J."/>
            <person name="Tang H."/>
            <person name="Lucas S.M."/>
            <person name="Robertson H.M."/>
            <person name="Bork P."/>
            <person name="Koonin E.V."/>
            <person name="Zdobnov E.M."/>
            <person name="Grigoriev I.V."/>
            <person name="Lynch M."/>
            <person name="Boore J.L."/>
        </authorList>
    </citation>
    <scope>NUCLEOTIDE SEQUENCE [LARGE SCALE GENOMIC DNA]</scope>
</reference>
<accession>E9FVF8</accession>
<protein>
    <submittedName>
        <fullName evidence="1">Uncharacterized protein</fullName>
    </submittedName>
</protein>
<organism evidence="1 2">
    <name type="scientific">Daphnia pulex</name>
    <name type="common">Water flea</name>
    <dbReference type="NCBI Taxonomy" id="6669"/>
    <lineage>
        <taxon>Eukaryota</taxon>
        <taxon>Metazoa</taxon>
        <taxon>Ecdysozoa</taxon>
        <taxon>Arthropoda</taxon>
        <taxon>Crustacea</taxon>
        <taxon>Branchiopoda</taxon>
        <taxon>Diplostraca</taxon>
        <taxon>Cladocera</taxon>
        <taxon>Anomopoda</taxon>
        <taxon>Daphniidae</taxon>
        <taxon>Daphnia</taxon>
    </lineage>
</organism>
<sequence length="225" mass="24817">MEVEAHHVPLTHFARRLCNRIVGYIGGRCNINSNSLNSRSTLSDDVSGLDMRLNFSGKCEAVDASPKLYDDAAAPALKVVLSISRWPIPNVCRALENWAVEAYNSETANTFSVYMIKRIEPHPAVALSPSNIYNTAAAHTARLEAVSMYLRIISKHSGALAYVLHIKKEEGHCCPRSSLLGEGLIAFISQSTRLSTVAPIVFARWRPSHQQVFFINTPIDRVASV</sequence>
<dbReference type="EMBL" id="GL732525">
    <property type="protein sequence ID" value="EFX88547.1"/>
    <property type="molecule type" value="Genomic_DNA"/>
</dbReference>
<dbReference type="Proteomes" id="UP000000305">
    <property type="component" value="Unassembled WGS sequence"/>
</dbReference>
<gene>
    <name evidence="1" type="ORF">DAPPUDRAFT_233682</name>
</gene>